<accession>A0A8S8ZXZ9</accession>
<dbReference type="InterPro" id="IPR036291">
    <property type="entry name" value="NAD(P)-bd_dom_sf"/>
</dbReference>
<dbReference type="VEuPathDB" id="FungiDB:SMAC_01191"/>
<dbReference type="Gene3D" id="3.40.50.720">
    <property type="entry name" value="NAD(P)-binding Rossmann-like Domain"/>
    <property type="match status" value="1"/>
</dbReference>
<dbReference type="AlphaFoldDB" id="A0A8S8ZXZ9"/>
<dbReference type="PRINTS" id="PR00081">
    <property type="entry name" value="GDHRDH"/>
</dbReference>
<dbReference type="OMA" id="TNQCEID"/>
<dbReference type="Proteomes" id="UP000433876">
    <property type="component" value="Unassembled WGS sequence"/>
</dbReference>
<reference evidence="1 2" key="1">
    <citation type="submission" date="2017-07" db="EMBL/GenBank/DDBJ databases">
        <title>Genome sequence of the Sordaria macrospora wild type strain R19027.</title>
        <authorList>
            <person name="Nowrousian M."/>
            <person name="Teichert I."/>
            <person name="Kueck U."/>
        </authorList>
    </citation>
    <scope>NUCLEOTIDE SEQUENCE [LARGE SCALE GENOMIC DNA]</scope>
    <source>
        <strain evidence="1 2">R19027</strain>
        <tissue evidence="1">Mycelium</tissue>
    </source>
</reference>
<dbReference type="GO" id="GO:0016616">
    <property type="term" value="F:oxidoreductase activity, acting on the CH-OH group of donors, NAD or NADP as acceptor"/>
    <property type="evidence" value="ECO:0007669"/>
    <property type="project" value="TreeGrafter"/>
</dbReference>
<dbReference type="EMBL" id="NMPR01000042">
    <property type="protein sequence ID" value="KAA8633132.1"/>
    <property type="molecule type" value="Genomic_DNA"/>
</dbReference>
<dbReference type="InterPro" id="IPR002347">
    <property type="entry name" value="SDR_fam"/>
</dbReference>
<sequence length="272" mass="28951">MSVYAVTGVSKGIGFEFLRQLSEDKDNLVIGLVRNKAATEKKVAAELGDRPNVHILHGDLTNYASLKEAAAETAKIVGDRGVDYLVANAGIVPEFDAYGPVSALADKIQEVDAGAAETFQTNVTGQLHLFNLFVPLIKKGKAKKVIAISSGVGDVDLTNQCEIDVGPIYAASKAALNIIVAKFNAEYKKEGILFLSISPGLVEVGRYANATPEQVNGLMGFVGKLASYAPHFKGPITPEESVKAVRSVWEKASIEEGHGGAFISHLGNKQWV</sequence>
<dbReference type="SUPFAM" id="SSF51735">
    <property type="entry name" value="NAD(P)-binding Rossmann-fold domains"/>
    <property type="match status" value="1"/>
</dbReference>
<evidence type="ECO:0008006" key="3">
    <source>
        <dbReference type="Google" id="ProtNLM"/>
    </source>
</evidence>
<dbReference type="CDD" id="cd05325">
    <property type="entry name" value="carb_red_sniffer_like_SDR_c"/>
    <property type="match status" value="1"/>
</dbReference>
<evidence type="ECO:0000313" key="1">
    <source>
        <dbReference type="EMBL" id="KAA8633132.1"/>
    </source>
</evidence>
<name>A0A8S8ZXZ9_SORMA</name>
<dbReference type="Pfam" id="PF00106">
    <property type="entry name" value="adh_short"/>
    <property type="match status" value="1"/>
</dbReference>
<proteinExistence type="predicted"/>
<dbReference type="PANTHER" id="PTHR45458:SF3">
    <property type="entry name" value="CHAIN DEHYDROGENASE (ATSC), PUTATIVE-RELATED"/>
    <property type="match status" value="1"/>
</dbReference>
<dbReference type="InterPro" id="IPR052184">
    <property type="entry name" value="SDR_enzymes"/>
</dbReference>
<comment type="caution">
    <text evidence="1">The sequence shown here is derived from an EMBL/GenBank/DDBJ whole genome shotgun (WGS) entry which is preliminary data.</text>
</comment>
<gene>
    <name evidence="1" type="ORF">SMACR_01191</name>
</gene>
<evidence type="ECO:0000313" key="2">
    <source>
        <dbReference type="Proteomes" id="UP000433876"/>
    </source>
</evidence>
<dbReference type="PANTHER" id="PTHR45458">
    <property type="entry name" value="SHORT-CHAIN DEHYDROGENASE/REDUCTASE SDR"/>
    <property type="match status" value="1"/>
</dbReference>
<organism evidence="1 2">
    <name type="scientific">Sordaria macrospora</name>
    <dbReference type="NCBI Taxonomy" id="5147"/>
    <lineage>
        <taxon>Eukaryota</taxon>
        <taxon>Fungi</taxon>
        <taxon>Dikarya</taxon>
        <taxon>Ascomycota</taxon>
        <taxon>Pezizomycotina</taxon>
        <taxon>Sordariomycetes</taxon>
        <taxon>Sordariomycetidae</taxon>
        <taxon>Sordariales</taxon>
        <taxon>Sordariaceae</taxon>
        <taxon>Sordaria</taxon>
    </lineage>
</organism>
<protein>
    <recommendedName>
        <fullName evidence="3">Short chain dehydrogenase</fullName>
    </recommendedName>
</protein>